<accession>A0A267M301</accession>
<organism evidence="13 14">
    <name type="scientific">Lactobacillus johnsonii</name>
    <dbReference type="NCBI Taxonomy" id="33959"/>
    <lineage>
        <taxon>Bacteria</taxon>
        <taxon>Bacillati</taxon>
        <taxon>Bacillota</taxon>
        <taxon>Bacilli</taxon>
        <taxon>Lactobacillales</taxon>
        <taxon>Lactobacillaceae</taxon>
        <taxon>Lactobacillus</taxon>
    </lineage>
</organism>
<evidence type="ECO:0000259" key="12">
    <source>
        <dbReference type="PROSITE" id="PS50109"/>
    </source>
</evidence>
<dbReference type="Pfam" id="PF02518">
    <property type="entry name" value="HATPase_c"/>
    <property type="match status" value="1"/>
</dbReference>
<keyword evidence="6 11" id="KW-0812">Transmembrane</keyword>
<dbReference type="PANTHER" id="PTHR45436">
    <property type="entry name" value="SENSOR HISTIDINE KINASE YKOH"/>
    <property type="match status" value="1"/>
</dbReference>
<evidence type="ECO:0000256" key="8">
    <source>
        <dbReference type="ARBA" id="ARBA00022989"/>
    </source>
</evidence>
<dbReference type="InterPro" id="IPR005467">
    <property type="entry name" value="His_kinase_dom"/>
</dbReference>
<keyword evidence="9" id="KW-0902">Two-component regulatory system</keyword>
<dbReference type="SUPFAM" id="SSF55874">
    <property type="entry name" value="ATPase domain of HSP90 chaperone/DNA topoisomerase II/histidine kinase"/>
    <property type="match status" value="1"/>
</dbReference>
<dbReference type="PANTHER" id="PTHR45436:SF5">
    <property type="entry name" value="SENSOR HISTIDINE KINASE TRCS"/>
    <property type="match status" value="1"/>
</dbReference>
<dbReference type="GO" id="GO:0005886">
    <property type="term" value="C:plasma membrane"/>
    <property type="evidence" value="ECO:0007669"/>
    <property type="project" value="TreeGrafter"/>
</dbReference>
<dbReference type="Gene3D" id="3.30.565.10">
    <property type="entry name" value="Histidine kinase-like ATPase, C-terminal domain"/>
    <property type="match status" value="1"/>
</dbReference>
<feature type="region of interest" description="Disordered" evidence="10">
    <location>
        <begin position="391"/>
        <end position="410"/>
    </location>
</feature>
<evidence type="ECO:0000256" key="5">
    <source>
        <dbReference type="ARBA" id="ARBA00022679"/>
    </source>
</evidence>
<keyword evidence="11" id="KW-0472">Membrane</keyword>
<evidence type="ECO:0000256" key="4">
    <source>
        <dbReference type="ARBA" id="ARBA00022553"/>
    </source>
</evidence>
<dbReference type="InterPro" id="IPR003594">
    <property type="entry name" value="HATPase_dom"/>
</dbReference>
<evidence type="ECO:0000256" key="1">
    <source>
        <dbReference type="ARBA" id="ARBA00000085"/>
    </source>
</evidence>
<evidence type="ECO:0000256" key="11">
    <source>
        <dbReference type="SAM" id="Phobius"/>
    </source>
</evidence>
<dbReference type="Proteomes" id="UP000216008">
    <property type="component" value="Unassembled WGS sequence"/>
</dbReference>
<dbReference type="FunFam" id="1.10.287.130:FF:000001">
    <property type="entry name" value="Two-component sensor histidine kinase"/>
    <property type="match status" value="1"/>
</dbReference>
<dbReference type="GO" id="GO:0000155">
    <property type="term" value="F:phosphorelay sensor kinase activity"/>
    <property type="evidence" value="ECO:0007669"/>
    <property type="project" value="InterPro"/>
</dbReference>
<comment type="catalytic activity">
    <reaction evidence="1">
        <text>ATP + protein L-histidine = ADP + protein N-phospho-L-histidine.</text>
        <dbReference type="EC" id="2.7.13.3"/>
    </reaction>
</comment>
<dbReference type="CDD" id="cd00082">
    <property type="entry name" value="HisKA"/>
    <property type="match status" value="1"/>
</dbReference>
<protein>
    <recommendedName>
        <fullName evidence="3">histidine kinase</fullName>
        <ecNumber evidence="3">2.7.13.3</ecNumber>
    </recommendedName>
</protein>
<feature type="transmembrane region" description="Helical" evidence="11">
    <location>
        <begin position="130"/>
        <end position="156"/>
    </location>
</feature>
<dbReference type="InterPro" id="IPR025711">
    <property type="entry name" value="PepSY"/>
</dbReference>
<evidence type="ECO:0000256" key="10">
    <source>
        <dbReference type="SAM" id="MobiDB-lite"/>
    </source>
</evidence>
<dbReference type="InterPro" id="IPR036890">
    <property type="entry name" value="HATPase_C_sf"/>
</dbReference>
<evidence type="ECO:0000313" key="13">
    <source>
        <dbReference type="EMBL" id="PAB53991.1"/>
    </source>
</evidence>
<evidence type="ECO:0000256" key="6">
    <source>
        <dbReference type="ARBA" id="ARBA00022692"/>
    </source>
</evidence>
<dbReference type="PROSITE" id="PS50109">
    <property type="entry name" value="HIS_KIN"/>
    <property type="match status" value="1"/>
</dbReference>
<dbReference type="InterPro" id="IPR050428">
    <property type="entry name" value="TCS_sensor_his_kinase"/>
</dbReference>
<gene>
    <name evidence="13" type="ORF">A3Q24_09255</name>
</gene>
<keyword evidence="4" id="KW-0597">Phosphoprotein</keyword>
<proteinExistence type="predicted"/>
<name>A0A267M301_LACJH</name>
<dbReference type="EMBL" id="NIBD01000058">
    <property type="protein sequence ID" value="PAB53991.1"/>
    <property type="molecule type" value="Genomic_DNA"/>
</dbReference>
<sequence>MQFTIIILFLVNLAFAGISTAFIYNNAHEQAEEVIDTVSDNISDHDEHKNKNEWKLFLNAYLARQSNDAISLKTPKGKTVYSEDGEELFEKVKNHKNYNNVVFMENSVYYLRTAAEDGYQISVILNVDDLFTLITHLLLAIIILNLIAIICSIPLIKRFSRKWSQPIEKIDQDIEAIEHQTTAKKKVFVPKQPAEIHHLAQSFNKLLEYQDKAIQREQQFVTDASHELKTPLAAIRGNINLIKRLGKEHPEIIAKSLQYIDSESSRMEILFNELLELGRAKKQHQSIGPIDLVPIVQKDSEILEQEYNTCSVYISSPTKVFYPIEVKDFRLIIHNLLDNAAKYSQNNAKIKIELQKDNVYLTLRVKDQGIGIREENYDKIFDRFYREDQAQASTGGQATEQTQTSNSINLSQSDAINKFNEKYGSKSIKGIELKNKKNKYIYEVEGFDSEKEYKVKIDASSGKILKAKSENLDADDKEEALDLNGLISRSEATKLAKTKASGKAVKWSLEMDDKQPVWKVELKDGNKETEVKIDAKSQKILRTKTDGDKKDKKDSEKKDQVDHKENKASKEDKNN</sequence>
<keyword evidence="8 11" id="KW-1133">Transmembrane helix</keyword>
<dbReference type="AlphaFoldDB" id="A0A267M301"/>
<evidence type="ECO:0000256" key="7">
    <source>
        <dbReference type="ARBA" id="ARBA00022777"/>
    </source>
</evidence>
<dbReference type="InterPro" id="IPR003661">
    <property type="entry name" value="HisK_dim/P_dom"/>
</dbReference>
<dbReference type="Gene3D" id="3.10.450.40">
    <property type="match status" value="2"/>
</dbReference>
<evidence type="ECO:0000256" key="3">
    <source>
        <dbReference type="ARBA" id="ARBA00012438"/>
    </source>
</evidence>
<dbReference type="Gene3D" id="1.10.287.130">
    <property type="match status" value="1"/>
</dbReference>
<dbReference type="EC" id="2.7.13.3" evidence="3"/>
<evidence type="ECO:0000313" key="14">
    <source>
        <dbReference type="Proteomes" id="UP000216008"/>
    </source>
</evidence>
<feature type="domain" description="Histidine kinase" evidence="12">
    <location>
        <begin position="223"/>
        <end position="395"/>
    </location>
</feature>
<reference evidence="13 14" key="1">
    <citation type="submission" date="2017-05" db="EMBL/GenBank/DDBJ databases">
        <title>Lactobacillus johnsonii from commercial turkeys.</title>
        <authorList>
            <person name="Johnson T.J."/>
            <person name="Youmans B."/>
        </authorList>
    </citation>
    <scope>NUCLEOTIDE SEQUENCE [LARGE SCALE GENOMIC DNA]</scope>
    <source>
        <strain evidence="13 14">UMNLJ114</strain>
    </source>
</reference>
<keyword evidence="7 13" id="KW-0418">Kinase</keyword>
<dbReference type="SMART" id="SM00387">
    <property type="entry name" value="HATPase_c"/>
    <property type="match status" value="1"/>
</dbReference>
<dbReference type="InterPro" id="IPR036097">
    <property type="entry name" value="HisK_dim/P_sf"/>
</dbReference>
<dbReference type="SMART" id="SM00388">
    <property type="entry name" value="HisKA"/>
    <property type="match status" value="1"/>
</dbReference>
<evidence type="ECO:0000256" key="9">
    <source>
        <dbReference type="ARBA" id="ARBA00023012"/>
    </source>
</evidence>
<dbReference type="Pfam" id="PF03413">
    <property type="entry name" value="PepSY"/>
    <property type="match status" value="2"/>
</dbReference>
<dbReference type="SUPFAM" id="SSF47384">
    <property type="entry name" value="Homodimeric domain of signal transducing histidine kinase"/>
    <property type="match status" value="1"/>
</dbReference>
<keyword evidence="5" id="KW-0808">Transferase</keyword>
<comment type="caution">
    <text evidence="13">The sequence shown here is derived from an EMBL/GenBank/DDBJ whole genome shotgun (WGS) entry which is preliminary data.</text>
</comment>
<evidence type="ECO:0000256" key="2">
    <source>
        <dbReference type="ARBA" id="ARBA00004370"/>
    </source>
</evidence>
<dbReference type="Pfam" id="PF00512">
    <property type="entry name" value="HisKA"/>
    <property type="match status" value="1"/>
</dbReference>
<comment type="subcellular location">
    <subcellularLocation>
        <location evidence="2">Membrane</location>
    </subcellularLocation>
</comment>
<feature type="region of interest" description="Disordered" evidence="10">
    <location>
        <begin position="537"/>
        <end position="575"/>
    </location>
</feature>